<dbReference type="AlphaFoldDB" id="A0A3N7JS32"/>
<reference evidence="1 2" key="2">
    <citation type="submission" date="2018-12" db="EMBL/GenBank/DDBJ databases">
        <title>Rhizobacter gummiphilus sp. nov., a rubber-degrading bacterium isolated from the soil of a botanical garden in Japan.</title>
        <authorList>
            <person name="Shunsuke S.S."/>
        </authorList>
    </citation>
    <scope>NUCLEOTIDE SEQUENCE [LARGE SCALE GENOMIC DNA]</scope>
    <source>
        <strain evidence="1 2">S-16</strain>
    </source>
</reference>
<accession>A0A3N7JS32</accession>
<organism evidence="1 2">
    <name type="scientific">Piscinibacter terrae</name>
    <dbReference type="NCBI Taxonomy" id="2496871"/>
    <lineage>
        <taxon>Bacteria</taxon>
        <taxon>Pseudomonadati</taxon>
        <taxon>Pseudomonadota</taxon>
        <taxon>Betaproteobacteria</taxon>
        <taxon>Burkholderiales</taxon>
        <taxon>Sphaerotilaceae</taxon>
        <taxon>Piscinibacter</taxon>
    </lineage>
</organism>
<dbReference type="EMBL" id="QUSW01000004">
    <property type="protein sequence ID" value="RQP23799.1"/>
    <property type="molecule type" value="Genomic_DNA"/>
</dbReference>
<protein>
    <recommendedName>
        <fullName evidence="3">DUF302 domain-containing protein</fullName>
    </recommendedName>
</protein>
<dbReference type="RefSeq" id="WP_124541529.1">
    <property type="nucleotide sequence ID" value="NZ_QUSW01000004.1"/>
</dbReference>
<evidence type="ECO:0000313" key="2">
    <source>
        <dbReference type="Proteomes" id="UP000267464"/>
    </source>
</evidence>
<dbReference type="SUPFAM" id="SSF103247">
    <property type="entry name" value="TT1751-like"/>
    <property type="match status" value="1"/>
</dbReference>
<dbReference type="Proteomes" id="UP000267464">
    <property type="component" value="Unassembled WGS sequence"/>
</dbReference>
<comment type="caution">
    <text evidence="1">The sequence shown here is derived from an EMBL/GenBank/DDBJ whole genome shotgun (WGS) entry which is preliminary data.</text>
</comment>
<keyword evidence="2" id="KW-1185">Reference proteome</keyword>
<dbReference type="OrthoDB" id="9151292at2"/>
<name>A0A3N7JS32_9BURK</name>
<sequence length="145" mass="15550">MKHPFRFWMTGSVAVVMAALGIGRGALAHERSPHSSQASRFRVLETVQRIEACAPQHGLSVFTRVCKGDGRDEFTLIVFESAAGGTPVLMEGPESRPELPLAVVVRADADGATEVLIAGETWDDLPAAVARDLTELPMLVADALR</sequence>
<proteinExistence type="predicted"/>
<evidence type="ECO:0008006" key="3">
    <source>
        <dbReference type="Google" id="ProtNLM"/>
    </source>
</evidence>
<reference evidence="1 2" key="1">
    <citation type="submission" date="2018-08" db="EMBL/GenBank/DDBJ databases">
        <authorList>
            <person name="Khan S.A."/>
            <person name="Jeon C.O."/>
            <person name="Chun B.H."/>
            <person name="Jeong S.E."/>
        </authorList>
    </citation>
    <scope>NUCLEOTIDE SEQUENCE [LARGE SCALE GENOMIC DNA]</scope>
    <source>
        <strain evidence="1 2">S-16</strain>
    </source>
</reference>
<evidence type="ECO:0000313" key="1">
    <source>
        <dbReference type="EMBL" id="RQP23799.1"/>
    </source>
</evidence>
<dbReference type="InterPro" id="IPR035923">
    <property type="entry name" value="TT1751-like_sf"/>
</dbReference>
<gene>
    <name evidence="1" type="ORF">DZC73_16910</name>
</gene>